<dbReference type="Proteomes" id="UP001500393">
    <property type="component" value="Unassembled WGS sequence"/>
</dbReference>
<evidence type="ECO:0000256" key="3">
    <source>
        <dbReference type="ARBA" id="ARBA00022801"/>
    </source>
</evidence>
<evidence type="ECO:0000313" key="9">
    <source>
        <dbReference type="EMBL" id="GAA1580485.1"/>
    </source>
</evidence>
<comment type="similarity">
    <text evidence="6">Belongs to the peptidase M48 family.</text>
</comment>
<feature type="domain" description="Peptidase M48" evidence="8">
    <location>
        <begin position="118"/>
        <end position="191"/>
    </location>
</feature>
<dbReference type="PANTHER" id="PTHR34978:SF3">
    <property type="entry name" value="SLR0241 PROTEIN"/>
    <property type="match status" value="1"/>
</dbReference>
<dbReference type="PANTHER" id="PTHR34978">
    <property type="entry name" value="POSSIBLE SENSOR-TRANSDUCER PROTEIN BLAR"/>
    <property type="match status" value="1"/>
</dbReference>
<comment type="caution">
    <text evidence="9">The sequence shown here is derived from an EMBL/GenBank/DDBJ whole genome shotgun (WGS) entry which is preliminary data.</text>
</comment>
<evidence type="ECO:0000256" key="1">
    <source>
        <dbReference type="ARBA" id="ARBA00022670"/>
    </source>
</evidence>
<keyword evidence="4 6" id="KW-0862">Zinc</keyword>
<dbReference type="Pfam" id="PF01435">
    <property type="entry name" value="Peptidase_M48"/>
    <property type="match status" value="1"/>
</dbReference>
<feature type="transmembrane region" description="Helical" evidence="7">
    <location>
        <begin position="37"/>
        <end position="64"/>
    </location>
</feature>
<protein>
    <submittedName>
        <fullName evidence="9">M56 family metallopeptidase</fullName>
    </submittedName>
</protein>
<dbReference type="EMBL" id="BAAAOS010000020">
    <property type="protein sequence ID" value="GAA1580485.1"/>
    <property type="molecule type" value="Genomic_DNA"/>
</dbReference>
<evidence type="ECO:0000313" key="10">
    <source>
        <dbReference type="Proteomes" id="UP001500393"/>
    </source>
</evidence>
<keyword evidence="2" id="KW-0479">Metal-binding</keyword>
<keyword evidence="10" id="KW-1185">Reference proteome</keyword>
<keyword evidence="7" id="KW-0472">Membrane</keyword>
<evidence type="ECO:0000256" key="5">
    <source>
        <dbReference type="ARBA" id="ARBA00023049"/>
    </source>
</evidence>
<dbReference type="CDD" id="cd07326">
    <property type="entry name" value="M56_BlaR1_MecR1_like"/>
    <property type="match status" value="1"/>
</dbReference>
<feature type="transmembrane region" description="Helical" evidence="7">
    <location>
        <begin position="187"/>
        <end position="205"/>
    </location>
</feature>
<comment type="cofactor">
    <cofactor evidence="6">
        <name>Zn(2+)</name>
        <dbReference type="ChEBI" id="CHEBI:29105"/>
    </cofactor>
    <text evidence="6">Binds 1 zinc ion per subunit.</text>
</comment>
<evidence type="ECO:0000256" key="6">
    <source>
        <dbReference type="RuleBase" id="RU003983"/>
    </source>
</evidence>
<dbReference type="RefSeq" id="WP_344215604.1">
    <property type="nucleotide sequence ID" value="NZ_BAAAOS010000020.1"/>
</dbReference>
<dbReference type="InterPro" id="IPR001915">
    <property type="entry name" value="Peptidase_M48"/>
</dbReference>
<accession>A0ABN2DM63</accession>
<evidence type="ECO:0000259" key="8">
    <source>
        <dbReference type="Pfam" id="PF01435"/>
    </source>
</evidence>
<dbReference type="InterPro" id="IPR052173">
    <property type="entry name" value="Beta-lactam_resp_regulator"/>
</dbReference>
<keyword evidence="7" id="KW-1133">Transmembrane helix</keyword>
<dbReference type="Gene3D" id="3.30.2010.10">
    <property type="entry name" value="Metalloproteases ('zincins'), catalytic domain"/>
    <property type="match status" value="1"/>
</dbReference>
<evidence type="ECO:0000256" key="7">
    <source>
        <dbReference type="SAM" id="Phobius"/>
    </source>
</evidence>
<keyword evidence="5 6" id="KW-0482">Metalloprotease</keyword>
<evidence type="ECO:0000256" key="4">
    <source>
        <dbReference type="ARBA" id="ARBA00022833"/>
    </source>
</evidence>
<name>A0ABN2DM63_9ACTN</name>
<keyword evidence="1 6" id="KW-0645">Protease</keyword>
<reference evidence="9 10" key="1">
    <citation type="journal article" date="2019" name="Int. J. Syst. Evol. Microbiol.">
        <title>The Global Catalogue of Microorganisms (GCM) 10K type strain sequencing project: providing services to taxonomists for standard genome sequencing and annotation.</title>
        <authorList>
            <consortium name="The Broad Institute Genomics Platform"/>
            <consortium name="The Broad Institute Genome Sequencing Center for Infectious Disease"/>
            <person name="Wu L."/>
            <person name="Ma J."/>
        </authorList>
    </citation>
    <scope>NUCLEOTIDE SEQUENCE [LARGE SCALE GENOMIC DNA]</scope>
    <source>
        <strain evidence="9 10">JCM 14969</strain>
    </source>
</reference>
<sequence>MNAATHVLLLTGYATTVATCAPRLLSWSNLPRRSPALALALWHMSIGSAGFAIGLAALKLVSAARYLPIGRDEPHDHGNSPTETLVGVLIGLLILAFASTRLVLAARRLTRARRSTRERHLELLSVLGRHDPDLDATVVPSVTAAAYCVAGTRQVVITDRAVRLLEPRQISAVLAHERAHLAGRHHLIVGWAGLLVAAFPGIAVLQRLREATSHLVELLADDTARRLVDGSSLATAIVVLGRDTPNGSLAATGGQTLDRVERLLDPPPERWSPAVAAVSALPPFLVGTPLLLATLPTNAFF</sequence>
<evidence type="ECO:0000256" key="2">
    <source>
        <dbReference type="ARBA" id="ARBA00022723"/>
    </source>
</evidence>
<feature type="transmembrane region" description="Helical" evidence="7">
    <location>
        <begin position="84"/>
        <end position="104"/>
    </location>
</feature>
<organism evidence="9 10">
    <name type="scientific">Kribbella sancticallisti</name>
    <dbReference type="NCBI Taxonomy" id="460087"/>
    <lineage>
        <taxon>Bacteria</taxon>
        <taxon>Bacillati</taxon>
        <taxon>Actinomycetota</taxon>
        <taxon>Actinomycetes</taxon>
        <taxon>Propionibacteriales</taxon>
        <taxon>Kribbellaceae</taxon>
        <taxon>Kribbella</taxon>
    </lineage>
</organism>
<feature type="transmembrane region" description="Helical" evidence="7">
    <location>
        <begin position="274"/>
        <end position="295"/>
    </location>
</feature>
<gene>
    <name evidence="9" type="ORF">GCM10009789_37910</name>
</gene>
<proteinExistence type="inferred from homology"/>
<keyword evidence="7" id="KW-0812">Transmembrane</keyword>
<keyword evidence="3 6" id="KW-0378">Hydrolase</keyword>
<feature type="transmembrane region" description="Helical" evidence="7">
    <location>
        <begin position="6"/>
        <end position="25"/>
    </location>
</feature>